<dbReference type="EMBL" id="CAJQZP010000220">
    <property type="protein sequence ID" value="CAG4949696.1"/>
    <property type="molecule type" value="Genomic_DNA"/>
</dbReference>
<sequence>MVSAGSSQTQQAAPAAGGARRMRWTKIMNENALRAYYRLKGEETAGIAYRARMHWFFVELESSIPITEQNLSDQVRYIMRSKIFHDAELERLRREAIPPSNESAIAWNAAPQAIDQHPHVKTAMNLPILVGSDDDEIVSHELE</sequence>
<keyword evidence="3" id="KW-1185">Reference proteome</keyword>
<comment type="caution">
    <text evidence="2">The sequence shown here is derived from an EMBL/GenBank/DDBJ whole genome shotgun (WGS) entry which is preliminary data.</text>
</comment>
<proteinExistence type="predicted"/>
<name>A0A8S3WBI0_PARAO</name>
<feature type="compositionally biased region" description="Low complexity" evidence="1">
    <location>
        <begin position="1"/>
        <end position="19"/>
    </location>
</feature>
<evidence type="ECO:0000313" key="2">
    <source>
        <dbReference type="EMBL" id="CAG4949696.1"/>
    </source>
</evidence>
<dbReference type="AlphaFoldDB" id="A0A8S3WBI0"/>
<evidence type="ECO:0000256" key="1">
    <source>
        <dbReference type="SAM" id="MobiDB-lite"/>
    </source>
</evidence>
<reference evidence="2" key="1">
    <citation type="submission" date="2021-04" db="EMBL/GenBank/DDBJ databases">
        <authorList>
            <person name="Tunstrom K."/>
        </authorList>
    </citation>
    <scope>NUCLEOTIDE SEQUENCE</scope>
</reference>
<dbReference type="OrthoDB" id="2194416at2759"/>
<feature type="region of interest" description="Disordered" evidence="1">
    <location>
        <begin position="1"/>
        <end position="20"/>
    </location>
</feature>
<organism evidence="2 3">
    <name type="scientific">Parnassius apollo</name>
    <name type="common">Apollo butterfly</name>
    <name type="synonym">Papilio apollo</name>
    <dbReference type="NCBI Taxonomy" id="110799"/>
    <lineage>
        <taxon>Eukaryota</taxon>
        <taxon>Metazoa</taxon>
        <taxon>Ecdysozoa</taxon>
        <taxon>Arthropoda</taxon>
        <taxon>Hexapoda</taxon>
        <taxon>Insecta</taxon>
        <taxon>Pterygota</taxon>
        <taxon>Neoptera</taxon>
        <taxon>Endopterygota</taxon>
        <taxon>Lepidoptera</taxon>
        <taxon>Glossata</taxon>
        <taxon>Ditrysia</taxon>
        <taxon>Papilionoidea</taxon>
        <taxon>Papilionidae</taxon>
        <taxon>Parnassiinae</taxon>
        <taxon>Parnassini</taxon>
        <taxon>Parnassius</taxon>
        <taxon>Parnassius</taxon>
    </lineage>
</organism>
<dbReference type="Proteomes" id="UP000691718">
    <property type="component" value="Unassembled WGS sequence"/>
</dbReference>
<protein>
    <submittedName>
        <fullName evidence="2">(apollo) hypothetical protein</fullName>
    </submittedName>
</protein>
<accession>A0A8S3WBI0</accession>
<gene>
    <name evidence="2" type="ORF">PAPOLLO_LOCUS4083</name>
</gene>
<evidence type="ECO:0000313" key="3">
    <source>
        <dbReference type="Proteomes" id="UP000691718"/>
    </source>
</evidence>